<accession>A0A2Z6NGX8</accession>
<keyword evidence="2" id="KW-1185">Reference proteome</keyword>
<reference evidence="2" key="1">
    <citation type="journal article" date="2017" name="Front. Plant Sci.">
        <title>Climate Clever Clovers: New Paradigm to Reduce the Environmental Footprint of Ruminants by Breeding Low Methanogenic Forages Utilizing Haplotype Variation.</title>
        <authorList>
            <person name="Kaur P."/>
            <person name="Appels R."/>
            <person name="Bayer P.E."/>
            <person name="Keeble-Gagnere G."/>
            <person name="Wang J."/>
            <person name="Hirakawa H."/>
            <person name="Shirasawa K."/>
            <person name="Vercoe P."/>
            <person name="Stefanova K."/>
            <person name="Durmic Z."/>
            <person name="Nichols P."/>
            <person name="Revell C."/>
            <person name="Isobe S.N."/>
            <person name="Edwards D."/>
            <person name="Erskine W."/>
        </authorList>
    </citation>
    <scope>NUCLEOTIDE SEQUENCE [LARGE SCALE GENOMIC DNA]</scope>
    <source>
        <strain evidence="2">cv. Daliak</strain>
    </source>
</reference>
<name>A0A2Z6NGX8_TRISU</name>
<dbReference type="OrthoDB" id="1845386at2759"/>
<sequence length="94" mass="11105">MKELILGTYNGQLHEVTMEEKDKKFLGSISEDIDYVTPTRHYSFTGFGSLEDAFMTFLLWKLDNLEKDEKCQITMISTWELNYILTRFYCVLDT</sequence>
<protein>
    <submittedName>
        <fullName evidence="1">Uncharacterized protein</fullName>
    </submittedName>
</protein>
<evidence type="ECO:0000313" key="2">
    <source>
        <dbReference type="Proteomes" id="UP000242715"/>
    </source>
</evidence>
<gene>
    <name evidence="1" type="ORF">TSUD_105130</name>
</gene>
<dbReference type="EMBL" id="DF973442">
    <property type="protein sequence ID" value="GAU30999.1"/>
    <property type="molecule type" value="Genomic_DNA"/>
</dbReference>
<dbReference type="Proteomes" id="UP000242715">
    <property type="component" value="Unassembled WGS sequence"/>
</dbReference>
<dbReference type="AlphaFoldDB" id="A0A2Z6NGX8"/>
<proteinExistence type="predicted"/>
<evidence type="ECO:0000313" key="1">
    <source>
        <dbReference type="EMBL" id="GAU30999.1"/>
    </source>
</evidence>
<organism evidence="1 2">
    <name type="scientific">Trifolium subterraneum</name>
    <name type="common">Subterranean clover</name>
    <dbReference type="NCBI Taxonomy" id="3900"/>
    <lineage>
        <taxon>Eukaryota</taxon>
        <taxon>Viridiplantae</taxon>
        <taxon>Streptophyta</taxon>
        <taxon>Embryophyta</taxon>
        <taxon>Tracheophyta</taxon>
        <taxon>Spermatophyta</taxon>
        <taxon>Magnoliopsida</taxon>
        <taxon>eudicotyledons</taxon>
        <taxon>Gunneridae</taxon>
        <taxon>Pentapetalae</taxon>
        <taxon>rosids</taxon>
        <taxon>fabids</taxon>
        <taxon>Fabales</taxon>
        <taxon>Fabaceae</taxon>
        <taxon>Papilionoideae</taxon>
        <taxon>50 kb inversion clade</taxon>
        <taxon>NPAAA clade</taxon>
        <taxon>Hologalegina</taxon>
        <taxon>IRL clade</taxon>
        <taxon>Trifolieae</taxon>
        <taxon>Trifolium</taxon>
    </lineage>
</organism>